<organism evidence="4 5">
    <name type="scientific">Yoonia litorea</name>
    <dbReference type="NCBI Taxonomy" id="1123755"/>
    <lineage>
        <taxon>Bacteria</taxon>
        <taxon>Pseudomonadati</taxon>
        <taxon>Pseudomonadota</taxon>
        <taxon>Alphaproteobacteria</taxon>
        <taxon>Rhodobacterales</taxon>
        <taxon>Paracoccaceae</taxon>
        <taxon>Yoonia</taxon>
    </lineage>
</organism>
<reference evidence="4 5" key="1">
    <citation type="submission" date="2016-10" db="EMBL/GenBank/DDBJ databases">
        <authorList>
            <person name="de Groot N.N."/>
        </authorList>
    </citation>
    <scope>NUCLEOTIDE SEQUENCE [LARGE SCALE GENOMIC DNA]</scope>
    <source>
        <strain evidence="4 5">DSM 29433</strain>
    </source>
</reference>
<comment type="similarity">
    <text evidence="1">Belongs to the Skp family.</text>
</comment>
<dbReference type="GO" id="GO:0050821">
    <property type="term" value="P:protein stabilization"/>
    <property type="evidence" value="ECO:0007669"/>
    <property type="project" value="TreeGrafter"/>
</dbReference>
<proteinExistence type="inferred from homology"/>
<evidence type="ECO:0000256" key="1">
    <source>
        <dbReference type="ARBA" id="ARBA00009091"/>
    </source>
</evidence>
<gene>
    <name evidence="4" type="ORF">SAMN05444714_1147</name>
</gene>
<accession>A0A1I6M209</accession>
<dbReference type="EMBL" id="FOZM01000001">
    <property type="protein sequence ID" value="SFS09721.1"/>
    <property type="molecule type" value="Genomic_DNA"/>
</dbReference>
<dbReference type="GO" id="GO:0005829">
    <property type="term" value="C:cytosol"/>
    <property type="evidence" value="ECO:0007669"/>
    <property type="project" value="TreeGrafter"/>
</dbReference>
<dbReference type="RefSeq" id="WP_090205064.1">
    <property type="nucleotide sequence ID" value="NZ_FOZM01000001.1"/>
</dbReference>
<dbReference type="SUPFAM" id="SSF111384">
    <property type="entry name" value="OmpH-like"/>
    <property type="match status" value="1"/>
</dbReference>
<evidence type="ECO:0000256" key="3">
    <source>
        <dbReference type="SAM" id="SignalP"/>
    </source>
</evidence>
<keyword evidence="2 3" id="KW-0732">Signal</keyword>
<evidence type="ECO:0000313" key="5">
    <source>
        <dbReference type="Proteomes" id="UP000198926"/>
    </source>
</evidence>
<dbReference type="OrthoDB" id="7868372at2"/>
<feature type="chain" id="PRO_5011516374" evidence="3">
    <location>
        <begin position="20"/>
        <end position="175"/>
    </location>
</feature>
<evidence type="ECO:0000313" key="4">
    <source>
        <dbReference type="EMBL" id="SFS09721.1"/>
    </source>
</evidence>
<dbReference type="AlphaFoldDB" id="A0A1I6M209"/>
<protein>
    <submittedName>
        <fullName evidence="4">Periplasmic chaperone for outer membrane proteins Skp</fullName>
    </submittedName>
</protein>
<dbReference type="InterPro" id="IPR005632">
    <property type="entry name" value="Chaperone_Skp"/>
</dbReference>
<evidence type="ECO:0000256" key="2">
    <source>
        <dbReference type="ARBA" id="ARBA00022729"/>
    </source>
</evidence>
<name>A0A1I6M209_9RHOB</name>
<keyword evidence="5" id="KW-1185">Reference proteome</keyword>
<dbReference type="InterPro" id="IPR024930">
    <property type="entry name" value="Skp_dom_sf"/>
</dbReference>
<dbReference type="SMART" id="SM00935">
    <property type="entry name" value="OmpH"/>
    <property type="match status" value="1"/>
</dbReference>
<dbReference type="Gene3D" id="3.30.910.20">
    <property type="entry name" value="Skp domain"/>
    <property type="match status" value="1"/>
</dbReference>
<dbReference type="STRING" id="1123755.SAMN05444714_1147"/>
<feature type="signal peptide" evidence="3">
    <location>
        <begin position="1"/>
        <end position="19"/>
    </location>
</feature>
<dbReference type="Proteomes" id="UP000198926">
    <property type="component" value="Unassembled WGS sequence"/>
</dbReference>
<sequence>MWFLRAALVWFALTVSAQAQELRPQVLIIDSDRLYLESDFGRRVAADLAEQAAEIQAENDRIVESLTQEERSLTLRRPEMTPEAFRAESEAFDAKVQEVRRVRDAKNVEFQRANAEARVEFEERIQGIVAGIMLERGATLVMEQRNVVLSIRSANITDEAIARVNAQLGDGTDEP</sequence>
<dbReference type="PANTHER" id="PTHR35089">
    <property type="entry name" value="CHAPERONE PROTEIN SKP"/>
    <property type="match status" value="1"/>
</dbReference>
<dbReference type="PANTHER" id="PTHR35089:SF1">
    <property type="entry name" value="CHAPERONE PROTEIN SKP"/>
    <property type="match status" value="1"/>
</dbReference>
<dbReference type="Pfam" id="PF03938">
    <property type="entry name" value="OmpH"/>
    <property type="match status" value="1"/>
</dbReference>
<dbReference type="GO" id="GO:0051082">
    <property type="term" value="F:unfolded protein binding"/>
    <property type="evidence" value="ECO:0007669"/>
    <property type="project" value="InterPro"/>
</dbReference>